<gene>
    <name evidence="1" type="ORF">O181_064933</name>
</gene>
<protein>
    <submittedName>
        <fullName evidence="1">Uncharacterized protein</fullName>
    </submittedName>
</protein>
<sequence length="149" mass="17024">MKSSCLKLGKQTIPSGSIGQTQKQMNKAKTSGLIIVFKDLTINTKDGAYQLLNPSRYQLFKTIPFIEFEDLTQETSTEASLSQLPGSNLSKLEFTDISNYDGIKGNLNNDYWNEIFCMDSDISSLYWGTIQAQRWFRLREYQIEGRSIK</sequence>
<accession>A0A9Q3I235</accession>
<name>A0A9Q3I235_9BASI</name>
<organism evidence="1 2">
    <name type="scientific">Austropuccinia psidii MF-1</name>
    <dbReference type="NCBI Taxonomy" id="1389203"/>
    <lineage>
        <taxon>Eukaryota</taxon>
        <taxon>Fungi</taxon>
        <taxon>Dikarya</taxon>
        <taxon>Basidiomycota</taxon>
        <taxon>Pucciniomycotina</taxon>
        <taxon>Pucciniomycetes</taxon>
        <taxon>Pucciniales</taxon>
        <taxon>Sphaerophragmiaceae</taxon>
        <taxon>Austropuccinia</taxon>
    </lineage>
</organism>
<comment type="caution">
    <text evidence="1">The sequence shown here is derived from an EMBL/GenBank/DDBJ whole genome shotgun (WGS) entry which is preliminary data.</text>
</comment>
<dbReference type="AlphaFoldDB" id="A0A9Q3I235"/>
<reference evidence="1" key="1">
    <citation type="submission" date="2021-03" db="EMBL/GenBank/DDBJ databases">
        <title>Draft genome sequence of rust myrtle Austropuccinia psidii MF-1, a brazilian biotype.</title>
        <authorList>
            <person name="Quecine M.C."/>
            <person name="Pachon D.M.R."/>
            <person name="Bonatelli M.L."/>
            <person name="Correr F.H."/>
            <person name="Franceschini L.M."/>
            <person name="Leite T.F."/>
            <person name="Margarido G.R.A."/>
            <person name="Almeida C.A."/>
            <person name="Ferrarezi J.A."/>
            <person name="Labate C.A."/>
        </authorList>
    </citation>
    <scope>NUCLEOTIDE SEQUENCE</scope>
    <source>
        <strain evidence="1">MF-1</strain>
    </source>
</reference>
<dbReference type="EMBL" id="AVOT02031650">
    <property type="protein sequence ID" value="MBW0525218.1"/>
    <property type="molecule type" value="Genomic_DNA"/>
</dbReference>
<keyword evidence="2" id="KW-1185">Reference proteome</keyword>
<evidence type="ECO:0000313" key="1">
    <source>
        <dbReference type="EMBL" id="MBW0525218.1"/>
    </source>
</evidence>
<evidence type="ECO:0000313" key="2">
    <source>
        <dbReference type="Proteomes" id="UP000765509"/>
    </source>
</evidence>
<dbReference type="Proteomes" id="UP000765509">
    <property type="component" value="Unassembled WGS sequence"/>
</dbReference>
<proteinExistence type="predicted"/>